<evidence type="ECO:0000256" key="1">
    <source>
        <dbReference type="SAM" id="MobiDB-lite"/>
    </source>
</evidence>
<feature type="region of interest" description="Disordered" evidence="1">
    <location>
        <begin position="1"/>
        <end position="57"/>
    </location>
</feature>
<feature type="compositionally biased region" description="Low complexity" evidence="1">
    <location>
        <begin position="359"/>
        <end position="381"/>
    </location>
</feature>
<accession>A0A8H7WDW2</accession>
<feature type="region of interest" description="Disordered" evidence="1">
    <location>
        <begin position="322"/>
        <end position="390"/>
    </location>
</feature>
<feature type="compositionally biased region" description="Basic and acidic residues" evidence="1">
    <location>
        <begin position="485"/>
        <end position="497"/>
    </location>
</feature>
<evidence type="ECO:0000313" key="3">
    <source>
        <dbReference type="Proteomes" id="UP000664132"/>
    </source>
</evidence>
<protein>
    <submittedName>
        <fullName evidence="2">Uncharacterized protein</fullName>
    </submittedName>
</protein>
<reference evidence="2" key="1">
    <citation type="submission" date="2021-02" db="EMBL/GenBank/DDBJ databases">
        <title>Genome sequence Cadophora malorum strain M34.</title>
        <authorList>
            <person name="Stefanovic E."/>
            <person name="Vu D."/>
            <person name="Scully C."/>
            <person name="Dijksterhuis J."/>
            <person name="Roader J."/>
            <person name="Houbraken J."/>
        </authorList>
    </citation>
    <scope>NUCLEOTIDE SEQUENCE</scope>
    <source>
        <strain evidence="2">M34</strain>
    </source>
</reference>
<dbReference type="Proteomes" id="UP000664132">
    <property type="component" value="Unassembled WGS sequence"/>
</dbReference>
<gene>
    <name evidence="2" type="ORF">IFR04_003820</name>
</gene>
<feature type="region of interest" description="Disordered" evidence="1">
    <location>
        <begin position="631"/>
        <end position="657"/>
    </location>
</feature>
<comment type="caution">
    <text evidence="2">The sequence shown here is derived from an EMBL/GenBank/DDBJ whole genome shotgun (WGS) entry which is preliminary data.</text>
</comment>
<feature type="compositionally biased region" description="Basic residues" evidence="1">
    <location>
        <begin position="335"/>
        <end position="356"/>
    </location>
</feature>
<keyword evidence="3" id="KW-1185">Reference proteome</keyword>
<feature type="region of interest" description="Disordered" evidence="1">
    <location>
        <begin position="677"/>
        <end position="699"/>
    </location>
</feature>
<feature type="compositionally biased region" description="Basic and acidic residues" evidence="1">
    <location>
        <begin position="635"/>
        <end position="657"/>
    </location>
</feature>
<feature type="compositionally biased region" description="Basic and acidic residues" evidence="1">
    <location>
        <begin position="453"/>
        <end position="468"/>
    </location>
</feature>
<organism evidence="2 3">
    <name type="scientific">Cadophora malorum</name>
    <dbReference type="NCBI Taxonomy" id="108018"/>
    <lineage>
        <taxon>Eukaryota</taxon>
        <taxon>Fungi</taxon>
        <taxon>Dikarya</taxon>
        <taxon>Ascomycota</taxon>
        <taxon>Pezizomycotina</taxon>
        <taxon>Leotiomycetes</taxon>
        <taxon>Helotiales</taxon>
        <taxon>Ploettnerulaceae</taxon>
        <taxon>Cadophora</taxon>
    </lineage>
</organism>
<feature type="compositionally biased region" description="Basic residues" evidence="1">
    <location>
        <begin position="469"/>
        <end position="484"/>
    </location>
</feature>
<feature type="region of interest" description="Disordered" evidence="1">
    <location>
        <begin position="453"/>
        <end position="509"/>
    </location>
</feature>
<feature type="compositionally biased region" description="Basic and acidic residues" evidence="1">
    <location>
        <begin position="324"/>
        <end position="334"/>
    </location>
</feature>
<name>A0A8H7WDW2_9HELO</name>
<sequence>MDAPPPPYSETDPDNVSVAPRPLPSTTSSVDETIYTPLYSPAGSVHQNQVFGDEHDHASSSSATAFFESRPARRNSSNAPLEIIKISVTEETAPKDIPYPQELGEKDVRELDWLTFVNYLLPDHAAGVNNGVADRKLKAELVDERMHRLTLGKESRSMTDLREVDAQLDPLRQPQTLQSAGKARRLEATISEWNEGFFKPRGVQISNDVADIENTAEGEATPMPGSWIPWEHELNGEPGPSSNANARKGFFSGFMQAGPQGFKMGPIVADNDGFRIGRNGLRADNNGFRLGNMLIADSNGFRLGGSRGFNADANGVTLGGRSWARRESHDAERGRVRHRGHRGRSHSHGRHRRRRERSPSASSHSSSSSSSSSDTDSSVGSLPEYEDLRDGQLPVVKQSLMEWLNHPDEPITKASVRDMREDIIHAKDNVAQQKGQDLQALRKEVRDLTKIFKDAKKAQRRDRREARRERKAQRKAQRRERRALKREERQAKKEVKKCGPRGAPTGPPWMSRANIPGAFFPSAANSFTPATPHMPGNPPVHPEHPGFPFGRSASAPFMTGLPFGRGNGPPGLAAIHSGWPFTHNSSYADGVASSPTPVPVGAERLHDQALQMEKSAELKEAKAIDLRTSATGRTVSEKEKSKLRDQATKLEEEAEKYRREVDRLRAEAMHLDQELARELQETTSNNGQESGVIPGSYVH</sequence>
<evidence type="ECO:0000313" key="2">
    <source>
        <dbReference type="EMBL" id="KAG4423044.1"/>
    </source>
</evidence>
<dbReference type="OrthoDB" id="5408998at2759"/>
<dbReference type="EMBL" id="JAFJYH010000040">
    <property type="protein sequence ID" value="KAG4423044.1"/>
    <property type="molecule type" value="Genomic_DNA"/>
</dbReference>
<dbReference type="AlphaFoldDB" id="A0A8H7WDW2"/>
<proteinExistence type="predicted"/>